<sequence>MITKMRVDILQGELGSYVKPMLGMIMFLTAGVSEPSIDPPTMVANAKRVSGKWIGNYECFQGPTGVTLTLAGKKNGTVEGNFLFYPTSSNPKTATGRFVVTGSYYSDGSLILGNGAWVEKPEGYITVSLKGKINSGFDTFTGVVPECFNAGFSLKRTIGIHYDKNLN</sequence>
<reference evidence="1 2" key="1">
    <citation type="submission" date="2016-10" db="EMBL/GenBank/DDBJ databases">
        <authorList>
            <person name="Varghese N."/>
            <person name="Submissions S."/>
        </authorList>
    </citation>
    <scope>NUCLEOTIDE SEQUENCE [LARGE SCALE GENOMIC DNA]</scope>
    <source>
        <strain evidence="1 2">Nl1</strain>
    </source>
</reference>
<dbReference type="RefSeq" id="WP_074633527.1">
    <property type="nucleotide sequence ID" value="NZ_FNKY01000001.1"/>
</dbReference>
<evidence type="ECO:0000313" key="2">
    <source>
        <dbReference type="Proteomes" id="UP000183471"/>
    </source>
</evidence>
<comment type="caution">
    <text evidence="1">The sequence shown here is derived from an EMBL/GenBank/DDBJ whole genome shotgun (WGS) entry which is preliminary data.</text>
</comment>
<organism evidence="1 2">
    <name type="scientific">Nitrosospira multiformis</name>
    <dbReference type="NCBI Taxonomy" id="1231"/>
    <lineage>
        <taxon>Bacteria</taxon>
        <taxon>Pseudomonadati</taxon>
        <taxon>Pseudomonadota</taxon>
        <taxon>Betaproteobacteria</taxon>
        <taxon>Nitrosomonadales</taxon>
        <taxon>Nitrosomonadaceae</taxon>
        <taxon>Nitrosospira</taxon>
    </lineage>
</organism>
<proteinExistence type="predicted"/>
<protein>
    <submittedName>
        <fullName evidence="1">Uncharacterized protein</fullName>
    </submittedName>
</protein>
<dbReference type="Proteomes" id="UP000183471">
    <property type="component" value="Unassembled WGS sequence"/>
</dbReference>
<keyword evidence="2" id="KW-1185">Reference proteome</keyword>
<dbReference type="EMBL" id="FNKY01000001">
    <property type="protein sequence ID" value="SDQ90867.1"/>
    <property type="molecule type" value="Genomic_DNA"/>
</dbReference>
<name>A0ABY0TNW3_9PROT</name>
<evidence type="ECO:0000313" key="1">
    <source>
        <dbReference type="EMBL" id="SDQ90867.1"/>
    </source>
</evidence>
<accession>A0ABY0TNW3</accession>
<gene>
    <name evidence="1" type="ORF">SAMN05216402_2780</name>
</gene>